<dbReference type="Pfam" id="PF13472">
    <property type="entry name" value="Lipase_GDSL_2"/>
    <property type="match status" value="1"/>
</dbReference>
<dbReference type="Gene3D" id="3.40.50.1110">
    <property type="entry name" value="SGNH hydrolase"/>
    <property type="match status" value="1"/>
</dbReference>
<evidence type="ECO:0000313" key="3">
    <source>
        <dbReference type="Proteomes" id="UP000051845"/>
    </source>
</evidence>
<dbReference type="InterPro" id="IPR036514">
    <property type="entry name" value="SGNH_hydro_sf"/>
</dbReference>
<dbReference type="InterPro" id="IPR051532">
    <property type="entry name" value="Ester_Hydrolysis_Enzymes"/>
</dbReference>
<dbReference type="PANTHER" id="PTHR30383">
    <property type="entry name" value="THIOESTERASE 1/PROTEASE 1/LYSOPHOSPHOLIPASE L1"/>
    <property type="match status" value="1"/>
</dbReference>
<evidence type="ECO:0000313" key="2">
    <source>
        <dbReference type="EMBL" id="KRM75126.1"/>
    </source>
</evidence>
<organism evidence="2 3">
    <name type="scientific">Secundilactobacillus collinoides DSM 20515 = JCM 1123</name>
    <dbReference type="NCBI Taxonomy" id="1423733"/>
    <lineage>
        <taxon>Bacteria</taxon>
        <taxon>Bacillati</taxon>
        <taxon>Bacillota</taxon>
        <taxon>Bacilli</taxon>
        <taxon>Lactobacillales</taxon>
        <taxon>Lactobacillaceae</taxon>
        <taxon>Secundilactobacillus</taxon>
    </lineage>
</organism>
<accession>A0A0R2BGE6</accession>
<evidence type="ECO:0000259" key="1">
    <source>
        <dbReference type="Pfam" id="PF13472"/>
    </source>
</evidence>
<comment type="caution">
    <text evidence="2">The sequence shown here is derived from an EMBL/GenBank/DDBJ whole genome shotgun (WGS) entry which is preliminary data.</text>
</comment>
<dbReference type="EMBL" id="AYYR01000056">
    <property type="protein sequence ID" value="KRM75126.1"/>
    <property type="molecule type" value="Genomic_DNA"/>
</dbReference>
<protein>
    <submittedName>
        <fullName evidence="2">G-D-S-L family lipolytic protein</fullName>
    </submittedName>
</protein>
<dbReference type="Proteomes" id="UP000051845">
    <property type="component" value="Unassembled WGS sequence"/>
</dbReference>
<dbReference type="PATRIC" id="fig|1423733.4.peg.2697"/>
<sequence length="352" mass="39188">MMAEKMFKGIKFVGVLGMVLLIMSNEKLDNAHAAKKTTAKVTVSNVHKISSRAYALRSGTYGYSAATLKHGVTLSKMSKTTWYCHQAATVADKNQKQEVYQVTSANSQHTYWVLKSQLQSVLNSSFDLKLPAAKDKYQETKIGFFGDSIPDGWNGSRFYSTTYPVWLGKYLGDEKPVSNYAFPDARIVGHRWKDVNGTARPQDLAAVIKARKKAIPKFNMIFIHIGTNDYTPGSGSGSLSNIMTHLKTNVQAIRKLNPSAKIYGILPLTRYSSTGINKDDIRNDNGYTFDQLKHAERQTYEKLGVKVVDFKTLTPGLITNSNYHVALADHRLHPSAETAQKMGRALANWIAK</sequence>
<dbReference type="SUPFAM" id="SSF52266">
    <property type="entry name" value="SGNH hydrolase"/>
    <property type="match status" value="1"/>
</dbReference>
<dbReference type="GO" id="GO:0004622">
    <property type="term" value="F:phosphatidylcholine lysophospholipase activity"/>
    <property type="evidence" value="ECO:0007669"/>
    <property type="project" value="TreeGrafter"/>
</dbReference>
<dbReference type="AlphaFoldDB" id="A0A0R2BGE6"/>
<dbReference type="InterPro" id="IPR013830">
    <property type="entry name" value="SGNH_hydro"/>
</dbReference>
<reference evidence="2 3" key="1">
    <citation type="journal article" date="2015" name="Genome Announc.">
        <title>Expanding the biotechnology potential of lactobacilli through comparative genomics of 213 strains and associated genera.</title>
        <authorList>
            <person name="Sun Z."/>
            <person name="Harris H.M."/>
            <person name="McCann A."/>
            <person name="Guo C."/>
            <person name="Argimon S."/>
            <person name="Zhang W."/>
            <person name="Yang X."/>
            <person name="Jeffery I.B."/>
            <person name="Cooney J.C."/>
            <person name="Kagawa T.F."/>
            <person name="Liu W."/>
            <person name="Song Y."/>
            <person name="Salvetti E."/>
            <person name="Wrobel A."/>
            <person name="Rasinkangas P."/>
            <person name="Parkhill J."/>
            <person name="Rea M.C."/>
            <person name="O'Sullivan O."/>
            <person name="Ritari J."/>
            <person name="Douillard F.P."/>
            <person name="Paul Ross R."/>
            <person name="Yang R."/>
            <person name="Briner A.E."/>
            <person name="Felis G.E."/>
            <person name="de Vos W.M."/>
            <person name="Barrangou R."/>
            <person name="Klaenhammer T.R."/>
            <person name="Caufield P.W."/>
            <person name="Cui Y."/>
            <person name="Zhang H."/>
            <person name="O'Toole P.W."/>
        </authorList>
    </citation>
    <scope>NUCLEOTIDE SEQUENCE [LARGE SCALE GENOMIC DNA]</scope>
    <source>
        <strain evidence="2 3">DSM 20515</strain>
    </source>
</reference>
<dbReference type="CDD" id="cd00229">
    <property type="entry name" value="SGNH_hydrolase"/>
    <property type="match status" value="1"/>
</dbReference>
<name>A0A0R2BGE6_SECCO</name>
<proteinExistence type="predicted"/>
<dbReference type="PANTHER" id="PTHR30383:SF5">
    <property type="entry name" value="SGNH HYDROLASE-TYPE ESTERASE DOMAIN-CONTAINING PROTEIN"/>
    <property type="match status" value="1"/>
</dbReference>
<feature type="domain" description="SGNH hydrolase-type esterase" evidence="1">
    <location>
        <begin position="144"/>
        <end position="340"/>
    </location>
</feature>
<gene>
    <name evidence="2" type="ORF">FC82_GL002583</name>
</gene>